<dbReference type="OrthoDB" id="1453160at2"/>
<keyword evidence="1" id="KW-0732">Signal</keyword>
<dbReference type="EMBL" id="QVID01000002">
    <property type="protein sequence ID" value="RFN58375.1"/>
    <property type="molecule type" value="Genomic_DNA"/>
</dbReference>
<feature type="signal peptide" evidence="1">
    <location>
        <begin position="1"/>
        <end position="18"/>
    </location>
</feature>
<evidence type="ECO:0000313" key="3">
    <source>
        <dbReference type="Proteomes" id="UP000261082"/>
    </source>
</evidence>
<reference evidence="2 3" key="1">
    <citation type="journal article" date="2007" name="Int. J. Syst. Evol. Microbiol.">
        <title>Marixanthomonas ophiurae gen. nov., sp. nov., a marine bacterium of the family Flavobacteriaceae isolated from a deep-sea brittle star.</title>
        <authorList>
            <person name="Romanenko L.A."/>
            <person name="Uchino M."/>
            <person name="Frolova G.M."/>
            <person name="Mikhailov V.V."/>
        </authorList>
    </citation>
    <scope>NUCLEOTIDE SEQUENCE [LARGE SCALE GENOMIC DNA]</scope>
    <source>
        <strain evidence="2 3">KMM 3046</strain>
    </source>
</reference>
<gene>
    <name evidence="2" type="ORF">DZ858_14235</name>
</gene>
<feature type="chain" id="PRO_5017711761" description="DUF4468 domain-containing protein" evidence="1">
    <location>
        <begin position="19"/>
        <end position="206"/>
    </location>
</feature>
<dbReference type="Proteomes" id="UP000261082">
    <property type="component" value="Unassembled WGS sequence"/>
</dbReference>
<evidence type="ECO:0000313" key="2">
    <source>
        <dbReference type="EMBL" id="RFN58375.1"/>
    </source>
</evidence>
<dbReference type="AlphaFoldDB" id="A0A3E1Q8C1"/>
<sequence length="206" mass="23921">MKPCLLLLTILISTLSFAQKNTEKKPLSIISDMTETLANQNIENYFYTNRTCLGETRIITLNDQKKCFTNGNFSEYYLFWQEDSTTYITKADNCGPFIKLKLSNNDLFDFFMENRQALENNSVKEYTVANPENAPTQRTKVYPCSHEFSFTTAMGTFTQKFKEFDVTNDSKQSNLNYEHNQQLKLIALDKMIDTVISETANKLRRQ</sequence>
<comment type="caution">
    <text evidence="2">The sequence shown here is derived from an EMBL/GenBank/DDBJ whole genome shotgun (WGS) entry which is preliminary data.</text>
</comment>
<name>A0A3E1Q8C1_9FLAO</name>
<proteinExistence type="predicted"/>
<evidence type="ECO:0000256" key="1">
    <source>
        <dbReference type="SAM" id="SignalP"/>
    </source>
</evidence>
<protein>
    <recommendedName>
        <fullName evidence="4">DUF4468 domain-containing protein</fullName>
    </recommendedName>
</protein>
<dbReference type="RefSeq" id="WP_117160323.1">
    <property type="nucleotide sequence ID" value="NZ_QVID01000002.1"/>
</dbReference>
<accession>A0A3E1Q8C1</accession>
<evidence type="ECO:0008006" key="4">
    <source>
        <dbReference type="Google" id="ProtNLM"/>
    </source>
</evidence>
<keyword evidence="3" id="KW-1185">Reference proteome</keyword>
<organism evidence="2 3">
    <name type="scientific">Marixanthomonas ophiurae</name>
    <dbReference type="NCBI Taxonomy" id="387659"/>
    <lineage>
        <taxon>Bacteria</taxon>
        <taxon>Pseudomonadati</taxon>
        <taxon>Bacteroidota</taxon>
        <taxon>Flavobacteriia</taxon>
        <taxon>Flavobacteriales</taxon>
        <taxon>Flavobacteriaceae</taxon>
        <taxon>Marixanthomonas</taxon>
    </lineage>
</organism>